<organism evidence="8 9">
    <name type="scientific">Asparagus officinalis</name>
    <name type="common">Garden asparagus</name>
    <dbReference type="NCBI Taxonomy" id="4686"/>
    <lineage>
        <taxon>Eukaryota</taxon>
        <taxon>Viridiplantae</taxon>
        <taxon>Streptophyta</taxon>
        <taxon>Embryophyta</taxon>
        <taxon>Tracheophyta</taxon>
        <taxon>Spermatophyta</taxon>
        <taxon>Magnoliopsida</taxon>
        <taxon>Liliopsida</taxon>
        <taxon>Asparagales</taxon>
        <taxon>Asparagaceae</taxon>
        <taxon>Asparagoideae</taxon>
        <taxon>Asparagus</taxon>
    </lineage>
</organism>
<feature type="region of interest" description="Disordered" evidence="6">
    <location>
        <begin position="175"/>
        <end position="285"/>
    </location>
</feature>
<feature type="region of interest" description="Disordered" evidence="6">
    <location>
        <begin position="82"/>
        <end position="110"/>
    </location>
</feature>
<evidence type="ECO:0000256" key="1">
    <source>
        <dbReference type="ARBA" id="ARBA00004123"/>
    </source>
</evidence>
<keyword evidence="9" id="KW-1185">Reference proteome</keyword>
<dbReference type="GO" id="GO:0003700">
    <property type="term" value="F:DNA-binding transcription factor activity"/>
    <property type="evidence" value="ECO:0007669"/>
    <property type="project" value="InterPro"/>
</dbReference>
<dbReference type="SUPFAM" id="SSF118290">
    <property type="entry name" value="WRKY DNA-binding domain"/>
    <property type="match status" value="1"/>
</dbReference>
<dbReference type="InterPro" id="IPR036576">
    <property type="entry name" value="WRKY_dom_sf"/>
</dbReference>
<comment type="subcellular location">
    <subcellularLocation>
        <location evidence="1">Nucleus</location>
    </subcellularLocation>
</comment>
<evidence type="ECO:0000313" key="8">
    <source>
        <dbReference type="EMBL" id="ONK80301.1"/>
    </source>
</evidence>
<keyword evidence="5" id="KW-0539">Nucleus</keyword>
<gene>
    <name evidence="8" type="ORF">A4U43_C01F16100</name>
</gene>
<dbReference type="InterPro" id="IPR003657">
    <property type="entry name" value="WRKY_dom"/>
</dbReference>
<evidence type="ECO:0000313" key="9">
    <source>
        <dbReference type="Proteomes" id="UP000243459"/>
    </source>
</evidence>
<dbReference type="AlphaFoldDB" id="A0A5P1FUA4"/>
<evidence type="ECO:0000256" key="5">
    <source>
        <dbReference type="ARBA" id="ARBA00023242"/>
    </source>
</evidence>
<dbReference type="EMBL" id="CM007381">
    <property type="protein sequence ID" value="ONK80301.1"/>
    <property type="molecule type" value="Genomic_DNA"/>
</dbReference>
<keyword evidence="4" id="KW-0804">Transcription</keyword>
<feature type="compositionally biased region" description="Acidic residues" evidence="6">
    <location>
        <begin position="213"/>
        <end position="227"/>
    </location>
</feature>
<sequence>MDAVDDWDLSARGQRLLLQGKIPAAEPPSAKENPFSRGDERGNEIFANFPSDVFANSSFFGGLEDLYTPFLLKNTSLRVGPAVGAPKKPQRSPATAAQPPRSKRRKKNVKKVVCQVPADGVSSDIWAWRKYGQKPIKGSPYPRGYYRCSSYRGCPARKQVERNRAEPGQLIITYTSDHNHPVPTRHQNPSQPTAANSKEADQPPPSPATSPSMEEDEGELMVEDMEMIGEHELVFVGDGSEENKVQENGLSSTLLFDDDDDDDRVFGSPWLEKSNSGGNATAAAC</sequence>
<accession>A0A5P1FUA4</accession>
<evidence type="ECO:0000256" key="6">
    <source>
        <dbReference type="SAM" id="MobiDB-lite"/>
    </source>
</evidence>
<proteinExistence type="predicted"/>
<evidence type="ECO:0000256" key="3">
    <source>
        <dbReference type="ARBA" id="ARBA00023125"/>
    </source>
</evidence>
<evidence type="ECO:0000256" key="4">
    <source>
        <dbReference type="ARBA" id="ARBA00023163"/>
    </source>
</evidence>
<dbReference type="PROSITE" id="PS50811">
    <property type="entry name" value="WRKY"/>
    <property type="match status" value="1"/>
</dbReference>
<name>A0A5P1FUA4_ASPOF</name>
<feature type="region of interest" description="Disordered" evidence="6">
    <location>
        <begin position="18"/>
        <end position="42"/>
    </location>
</feature>
<protein>
    <recommendedName>
        <fullName evidence="7">WRKY domain-containing protein</fullName>
    </recommendedName>
</protein>
<feature type="compositionally biased region" description="Polar residues" evidence="6">
    <location>
        <begin position="185"/>
        <end position="196"/>
    </location>
</feature>
<dbReference type="SMART" id="SM00774">
    <property type="entry name" value="WRKY"/>
    <property type="match status" value="1"/>
</dbReference>
<dbReference type="GO" id="GO:0005634">
    <property type="term" value="C:nucleus"/>
    <property type="evidence" value="ECO:0007669"/>
    <property type="project" value="UniProtKB-SubCell"/>
</dbReference>
<evidence type="ECO:0000256" key="2">
    <source>
        <dbReference type="ARBA" id="ARBA00023015"/>
    </source>
</evidence>
<dbReference type="InterPro" id="IPR044810">
    <property type="entry name" value="WRKY_plant"/>
</dbReference>
<keyword evidence="3" id="KW-0238">DNA-binding</keyword>
<dbReference type="FunFam" id="2.20.25.80:FF:000004">
    <property type="entry name" value="WRKY transcription factor 65"/>
    <property type="match status" value="1"/>
</dbReference>
<feature type="compositionally biased region" description="Basic residues" evidence="6">
    <location>
        <begin position="101"/>
        <end position="110"/>
    </location>
</feature>
<dbReference type="Gene3D" id="2.20.25.80">
    <property type="entry name" value="WRKY domain"/>
    <property type="match status" value="1"/>
</dbReference>
<dbReference type="PANTHER" id="PTHR32096">
    <property type="entry name" value="WRKY TRANSCRIPTION FACTOR 30-RELATED-RELATED"/>
    <property type="match status" value="1"/>
</dbReference>
<reference evidence="9" key="1">
    <citation type="journal article" date="2017" name="Nat. Commun.">
        <title>The asparagus genome sheds light on the origin and evolution of a young Y chromosome.</title>
        <authorList>
            <person name="Harkess A."/>
            <person name="Zhou J."/>
            <person name="Xu C."/>
            <person name="Bowers J.E."/>
            <person name="Van der Hulst R."/>
            <person name="Ayyampalayam S."/>
            <person name="Mercati F."/>
            <person name="Riccardi P."/>
            <person name="McKain M.R."/>
            <person name="Kakrana A."/>
            <person name="Tang H."/>
            <person name="Ray J."/>
            <person name="Groenendijk J."/>
            <person name="Arikit S."/>
            <person name="Mathioni S.M."/>
            <person name="Nakano M."/>
            <person name="Shan H."/>
            <person name="Telgmann-Rauber A."/>
            <person name="Kanno A."/>
            <person name="Yue Z."/>
            <person name="Chen H."/>
            <person name="Li W."/>
            <person name="Chen Y."/>
            <person name="Xu X."/>
            <person name="Zhang Y."/>
            <person name="Luo S."/>
            <person name="Chen H."/>
            <person name="Gao J."/>
            <person name="Mao Z."/>
            <person name="Pires J.C."/>
            <person name="Luo M."/>
            <person name="Kudrna D."/>
            <person name="Wing R.A."/>
            <person name="Meyers B.C."/>
            <person name="Yi K."/>
            <person name="Kong H."/>
            <person name="Lavrijsen P."/>
            <person name="Sunseri F."/>
            <person name="Falavigna A."/>
            <person name="Ye Y."/>
            <person name="Leebens-Mack J.H."/>
            <person name="Chen G."/>
        </authorList>
    </citation>
    <scope>NUCLEOTIDE SEQUENCE [LARGE SCALE GENOMIC DNA]</scope>
    <source>
        <strain evidence="9">cv. DH0086</strain>
    </source>
</reference>
<dbReference type="Proteomes" id="UP000243459">
    <property type="component" value="Chromosome 1"/>
</dbReference>
<keyword evidence="2" id="KW-0805">Transcription regulation</keyword>
<dbReference type="Gramene" id="ONK80301">
    <property type="protein sequence ID" value="ONK80301"/>
    <property type="gene ID" value="A4U43_C01F16100"/>
</dbReference>
<dbReference type="PANTHER" id="PTHR32096:SF18">
    <property type="entry name" value="DISEASE RESISTANCE PROTEIN RRS1B-RELATED"/>
    <property type="match status" value="1"/>
</dbReference>
<dbReference type="Pfam" id="PF03106">
    <property type="entry name" value="WRKY"/>
    <property type="match status" value="1"/>
</dbReference>
<feature type="domain" description="WRKY" evidence="7">
    <location>
        <begin position="117"/>
        <end position="183"/>
    </location>
</feature>
<dbReference type="GO" id="GO:0000976">
    <property type="term" value="F:transcription cis-regulatory region binding"/>
    <property type="evidence" value="ECO:0007669"/>
    <property type="project" value="TreeGrafter"/>
</dbReference>
<evidence type="ECO:0000259" key="7">
    <source>
        <dbReference type="PROSITE" id="PS50811"/>
    </source>
</evidence>